<dbReference type="PANTHER" id="PTHR31282">
    <property type="entry name" value="WRKY TRANSCRIPTION FACTOR 21-RELATED"/>
    <property type="match status" value="1"/>
</dbReference>
<evidence type="ECO:0000256" key="1">
    <source>
        <dbReference type="ARBA" id="ARBA00004123"/>
    </source>
</evidence>
<dbReference type="GO" id="GO:0043565">
    <property type="term" value="F:sequence-specific DNA binding"/>
    <property type="evidence" value="ECO:0007669"/>
    <property type="project" value="InterPro"/>
</dbReference>
<organism evidence="7 8">
    <name type="scientific">Vicia faba</name>
    <name type="common">Broad bean</name>
    <name type="synonym">Faba vulgaris</name>
    <dbReference type="NCBI Taxonomy" id="3906"/>
    <lineage>
        <taxon>Eukaryota</taxon>
        <taxon>Viridiplantae</taxon>
        <taxon>Streptophyta</taxon>
        <taxon>Embryophyta</taxon>
        <taxon>Tracheophyta</taxon>
        <taxon>Spermatophyta</taxon>
        <taxon>Magnoliopsida</taxon>
        <taxon>eudicotyledons</taxon>
        <taxon>Gunneridae</taxon>
        <taxon>Pentapetalae</taxon>
        <taxon>rosids</taxon>
        <taxon>fabids</taxon>
        <taxon>Fabales</taxon>
        <taxon>Fabaceae</taxon>
        <taxon>Papilionoideae</taxon>
        <taxon>50 kb inversion clade</taxon>
        <taxon>NPAAA clade</taxon>
        <taxon>Hologalegina</taxon>
        <taxon>IRL clade</taxon>
        <taxon>Fabeae</taxon>
        <taxon>Vicia</taxon>
    </lineage>
</organism>
<reference evidence="7 8" key="1">
    <citation type="submission" date="2023-01" db="EMBL/GenBank/DDBJ databases">
        <authorList>
            <person name="Kreplak J."/>
        </authorList>
    </citation>
    <scope>NUCLEOTIDE SEQUENCE [LARGE SCALE GENOMIC DNA]</scope>
</reference>
<dbReference type="Pfam" id="PF03106">
    <property type="entry name" value="WRKY"/>
    <property type="match status" value="1"/>
</dbReference>
<evidence type="ECO:0000259" key="6">
    <source>
        <dbReference type="PROSITE" id="PS50811"/>
    </source>
</evidence>
<comment type="subcellular location">
    <subcellularLocation>
        <location evidence="1">Nucleus</location>
    </subcellularLocation>
</comment>
<protein>
    <recommendedName>
        <fullName evidence="6">WRKY domain-containing protein</fullName>
    </recommendedName>
</protein>
<dbReference type="GO" id="GO:0003700">
    <property type="term" value="F:DNA-binding transcription factor activity"/>
    <property type="evidence" value="ECO:0007669"/>
    <property type="project" value="InterPro"/>
</dbReference>
<sequence>MEENHRKAMEEIMRGCEFANQLQQLLLNNNNTNDLTPTTSFVQYLVNNIINSFSNVLFLIDKHDFSSIAPGVRSVVNMEKSCKTTSSPTRGPYKRRNTTLEKVTETPIDDDGHQWRKYGQKNINNSQYPRNYYRCTHKYDQRCLTTKQVERIQQKPPLYKATYYGHHTCGNMPNHHIIHGPNDTNSSILLSFNNTFSVPTNQESSSSSHDLVNKDMFSTHTAFDSSNYTSHVPTLSSTLETDHKSMMQYGFLYDFVEFDDDFFLPFDGF</sequence>
<dbReference type="InterPro" id="IPR044810">
    <property type="entry name" value="WRKY_plant"/>
</dbReference>
<accession>A0AAV1A9J7</accession>
<proteinExistence type="predicted"/>
<keyword evidence="8" id="KW-1185">Reference proteome</keyword>
<dbReference type="Gene3D" id="2.20.25.80">
    <property type="entry name" value="WRKY domain"/>
    <property type="match status" value="1"/>
</dbReference>
<dbReference type="EMBL" id="OX451739">
    <property type="protein sequence ID" value="CAI8607310.1"/>
    <property type="molecule type" value="Genomic_DNA"/>
</dbReference>
<gene>
    <name evidence="7" type="ORF">VFH_IV032480</name>
</gene>
<evidence type="ECO:0000256" key="3">
    <source>
        <dbReference type="ARBA" id="ARBA00023125"/>
    </source>
</evidence>
<name>A0AAV1A9J7_VICFA</name>
<keyword evidence="3" id="KW-0238">DNA-binding</keyword>
<dbReference type="Proteomes" id="UP001157006">
    <property type="component" value="Chromosome 4"/>
</dbReference>
<dbReference type="SUPFAM" id="SSF118290">
    <property type="entry name" value="WRKY DNA-binding domain"/>
    <property type="match status" value="1"/>
</dbReference>
<feature type="domain" description="WRKY" evidence="6">
    <location>
        <begin position="104"/>
        <end position="167"/>
    </location>
</feature>
<evidence type="ECO:0000256" key="5">
    <source>
        <dbReference type="ARBA" id="ARBA00023242"/>
    </source>
</evidence>
<dbReference type="PROSITE" id="PS50811">
    <property type="entry name" value="WRKY"/>
    <property type="match status" value="1"/>
</dbReference>
<evidence type="ECO:0000256" key="2">
    <source>
        <dbReference type="ARBA" id="ARBA00023015"/>
    </source>
</evidence>
<dbReference type="GO" id="GO:0005634">
    <property type="term" value="C:nucleus"/>
    <property type="evidence" value="ECO:0007669"/>
    <property type="project" value="UniProtKB-SubCell"/>
</dbReference>
<dbReference type="AlphaFoldDB" id="A0AAV1A9J7"/>
<keyword evidence="5" id="KW-0539">Nucleus</keyword>
<dbReference type="SMART" id="SM00774">
    <property type="entry name" value="WRKY"/>
    <property type="match status" value="1"/>
</dbReference>
<keyword evidence="4" id="KW-0804">Transcription</keyword>
<evidence type="ECO:0000313" key="8">
    <source>
        <dbReference type="Proteomes" id="UP001157006"/>
    </source>
</evidence>
<dbReference type="InterPro" id="IPR003657">
    <property type="entry name" value="WRKY_dom"/>
</dbReference>
<evidence type="ECO:0000313" key="7">
    <source>
        <dbReference type="EMBL" id="CAI8607310.1"/>
    </source>
</evidence>
<evidence type="ECO:0000256" key="4">
    <source>
        <dbReference type="ARBA" id="ARBA00023163"/>
    </source>
</evidence>
<dbReference type="InterPro" id="IPR036576">
    <property type="entry name" value="WRKY_dom_sf"/>
</dbReference>
<keyword evidence="2" id="KW-0805">Transcription regulation</keyword>